<evidence type="ECO:0008006" key="3">
    <source>
        <dbReference type="Google" id="ProtNLM"/>
    </source>
</evidence>
<proteinExistence type="predicted"/>
<evidence type="ECO:0000313" key="2">
    <source>
        <dbReference type="Proteomes" id="UP000305881"/>
    </source>
</evidence>
<gene>
    <name evidence="1" type="ORF">EQU24_20275</name>
</gene>
<organism evidence="1 2">
    <name type="scientific">Methylotuvimicrobium buryatense</name>
    <name type="common">Methylomicrobium buryatense</name>
    <dbReference type="NCBI Taxonomy" id="95641"/>
    <lineage>
        <taxon>Bacteria</taxon>
        <taxon>Pseudomonadati</taxon>
        <taxon>Pseudomonadota</taxon>
        <taxon>Gammaproteobacteria</taxon>
        <taxon>Methylococcales</taxon>
        <taxon>Methylococcaceae</taxon>
        <taxon>Methylotuvimicrobium</taxon>
    </lineage>
</organism>
<dbReference type="OrthoDB" id="573948at2"/>
<dbReference type="KEGG" id="mbur:EQU24_20275"/>
<dbReference type="EMBL" id="CP035467">
    <property type="protein sequence ID" value="QCW84304.1"/>
    <property type="molecule type" value="Genomic_DNA"/>
</dbReference>
<sequence length="88" mass="9995">MKINAELDGQSEQDLLFIQEQTGETIPRIIKELLAEKAESLRQKTHSGAKMKALLESNFVRCAEGPEDLSEVYKDYLYNGLKEKHGID</sequence>
<protein>
    <recommendedName>
        <fullName evidence="3">CopG family transcriptional regulator</fullName>
    </recommendedName>
</protein>
<dbReference type="AlphaFoldDB" id="A0A4P9US17"/>
<accession>A0A4P9US17</accession>
<dbReference type="RefSeq" id="WP_017841810.1">
    <property type="nucleotide sequence ID" value="NZ_CP035467.1"/>
</dbReference>
<reference evidence="2" key="1">
    <citation type="journal article" date="2019" name="J. Bacteriol.">
        <title>A Mutagenic Screen Identifies a TonB-Dependent Receptor Required for the Lanthanide Metal Switch in the Type I Methanotroph 'Methylotuvimicrobium buryatense' 5GB1C.</title>
        <authorList>
            <person name="Groom J.D."/>
            <person name="Ford S.M."/>
            <person name="Pesesky M.W."/>
            <person name="Lidstrom M.E."/>
        </authorList>
    </citation>
    <scope>NUCLEOTIDE SEQUENCE [LARGE SCALE GENOMIC DNA]</scope>
    <source>
        <strain evidence="2">5GB1C</strain>
    </source>
</reference>
<name>A0A4P9US17_METBY</name>
<evidence type="ECO:0000313" key="1">
    <source>
        <dbReference type="EMBL" id="QCW84304.1"/>
    </source>
</evidence>
<dbReference type="Proteomes" id="UP000305881">
    <property type="component" value="Chromosome"/>
</dbReference>
<dbReference type="STRING" id="675511.GCA_000341735_03376"/>
<keyword evidence="2" id="KW-1185">Reference proteome</keyword>